<keyword evidence="2" id="KW-0813">Transport</keyword>
<name>A0ABV6KTC4_9BACI</name>
<evidence type="ECO:0000313" key="9">
    <source>
        <dbReference type="EMBL" id="MFC0476586.1"/>
    </source>
</evidence>
<keyword evidence="3" id="KW-1003">Cell membrane</keyword>
<evidence type="ECO:0000256" key="2">
    <source>
        <dbReference type="ARBA" id="ARBA00022448"/>
    </source>
</evidence>
<evidence type="ECO:0000256" key="6">
    <source>
        <dbReference type="ARBA" id="ARBA00023136"/>
    </source>
</evidence>
<comment type="subcellular location">
    <subcellularLocation>
        <location evidence="1 7">Cell membrane</location>
        <topology evidence="1 7">Multi-pass membrane protein</topology>
    </subcellularLocation>
</comment>
<reference evidence="9 10" key="1">
    <citation type="submission" date="2024-09" db="EMBL/GenBank/DDBJ databases">
        <authorList>
            <person name="Sun Q."/>
            <person name="Mori K."/>
        </authorList>
    </citation>
    <scope>NUCLEOTIDE SEQUENCE [LARGE SCALE GENOMIC DNA]</scope>
    <source>
        <strain evidence="9 10">CGMCC 1.9126</strain>
    </source>
</reference>
<dbReference type="SUPFAM" id="SSF103481">
    <property type="entry name" value="Multidrug resistance efflux transporter EmrE"/>
    <property type="match status" value="1"/>
</dbReference>
<organism evidence="9 10">
    <name type="scientific">Robertmurraya beringensis</name>
    <dbReference type="NCBI Taxonomy" id="641660"/>
    <lineage>
        <taxon>Bacteria</taxon>
        <taxon>Bacillati</taxon>
        <taxon>Bacillota</taxon>
        <taxon>Bacilli</taxon>
        <taxon>Bacillales</taxon>
        <taxon>Bacillaceae</taxon>
        <taxon>Robertmurraya</taxon>
    </lineage>
</organism>
<comment type="caution">
    <text evidence="9">The sequence shown here is derived from an EMBL/GenBank/DDBJ whole genome shotgun (WGS) entry which is preliminary data.</text>
</comment>
<keyword evidence="5 8" id="KW-1133">Transmembrane helix</keyword>
<evidence type="ECO:0000256" key="5">
    <source>
        <dbReference type="ARBA" id="ARBA00022989"/>
    </source>
</evidence>
<keyword evidence="10" id="KW-1185">Reference proteome</keyword>
<keyword evidence="6 8" id="KW-0472">Membrane</keyword>
<sequence>MKGYLFLSISIISELVATSLLKLSDGMSNLLPSVGVAVGYGLAFYLLSLSLKTIPLSLAYAIWSGVGTALTALIGVVFWGEVLTVLMLVGIVFIIGGVVLLNSSTETEEVSEDVNTMATLSK</sequence>
<feature type="transmembrane region" description="Helical" evidence="8">
    <location>
        <begin position="27"/>
        <end position="47"/>
    </location>
</feature>
<dbReference type="InterPro" id="IPR037185">
    <property type="entry name" value="EmrE-like"/>
</dbReference>
<dbReference type="PANTHER" id="PTHR30561">
    <property type="entry name" value="SMR FAMILY PROTON-DEPENDENT DRUG EFFLUX TRANSPORTER SUGE"/>
    <property type="match status" value="1"/>
</dbReference>
<dbReference type="Pfam" id="PF00893">
    <property type="entry name" value="Multi_Drug_Res"/>
    <property type="match status" value="1"/>
</dbReference>
<evidence type="ECO:0000256" key="1">
    <source>
        <dbReference type="ARBA" id="ARBA00004651"/>
    </source>
</evidence>
<dbReference type="Gene3D" id="1.10.3730.20">
    <property type="match status" value="1"/>
</dbReference>
<evidence type="ECO:0000256" key="4">
    <source>
        <dbReference type="ARBA" id="ARBA00022692"/>
    </source>
</evidence>
<comment type="similarity">
    <text evidence="7">Belongs to the drug/metabolite transporter (DMT) superfamily. Small multidrug resistance (SMR) (TC 2.A.7.1) family.</text>
</comment>
<keyword evidence="4 7" id="KW-0812">Transmembrane</keyword>
<dbReference type="Proteomes" id="UP001589738">
    <property type="component" value="Unassembled WGS sequence"/>
</dbReference>
<dbReference type="PANTHER" id="PTHR30561:SF1">
    <property type="entry name" value="MULTIDRUG TRANSPORTER EMRE"/>
    <property type="match status" value="1"/>
</dbReference>
<feature type="transmembrane region" description="Helical" evidence="8">
    <location>
        <begin position="85"/>
        <end position="102"/>
    </location>
</feature>
<evidence type="ECO:0000256" key="8">
    <source>
        <dbReference type="SAM" id="Phobius"/>
    </source>
</evidence>
<evidence type="ECO:0000256" key="7">
    <source>
        <dbReference type="RuleBase" id="RU003942"/>
    </source>
</evidence>
<proteinExistence type="inferred from homology"/>
<evidence type="ECO:0000313" key="10">
    <source>
        <dbReference type="Proteomes" id="UP001589738"/>
    </source>
</evidence>
<gene>
    <name evidence="9" type="ORF">ACFFHF_15365</name>
</gene>
<accession>A0ABV6KTC4</accession>
<dbReference type="EMBL" id="JBHLUU010000107">
    <property type="protein sequence ID" value="MFC0476586.1"/>
    <property type="molecule type" value="Genomic_DNA"/>
</dbReference>
<dbReference type="RefSeq" id="WP_160546133.1">
    <property type="nucleotide sequence ID" value="NZ_JBHLUU010000107.1"/>
</dbReference>
<feature type="transmembrane region" description="Helical" evidence="8">
    <location>
        <begin position="59"/>
        <end position="79"/>
    </location>
</feature>
<protein>
    <submittedName>
        <fullName evidence="9">DMT family transporter</fullName>
    </submittedName>
</protein>
<evidence type="ECO:0000256" key="3">
    <source>
        <dbReference type="ARBA" id="ARBA00022475"/>
    </source>
</evidence>
<dbReference type="InterPro" id="IPR045324">
    <property type="entry name" value="Small_multidrug_res"/>
</dbReference>
<dbReference type="InterPro" id="IPR000390">
    <property type="entry name" value="Small_drug/metabolite_transptr"/>
</dbReference>